<organism evidence="6">
    <name type="scientific">Darwinula stevensoni</name>
    <dbReference type="NCBI Taxonomy" id="69355"/>
    <lineage>
        <taxon>Eukaryota</taxon>
        <taxon>Metazoa</taxon>
        <taxon>Ecdysozoa</taxon>
        <taxon>Arthropoda</taxon>
        <taxon>Crustacea</taxon>
        <taxon>Oligostraca</taxon>
        <taxon>Ostracoda</taxon>
        <taxon>Podocopa</taxon>
        <taxon>Podocopida</taxon>
        <taxon>Darwinulocopina</taxon>
        <taxon>Darwinuloidea</taxon>
        <taxon>Darwinulidae</taxon>
        <taxon>Darwinula</taxon>
    </lineage>
</organism>
<dbReference type="InterPro" id="IPR035979">
    <property type="entry name" value="RBD_domain_sf"/>
</dbReference>
<dbReference type="FunFam" id="3.30.70.330:FF:000040">
    <property type="entry name" value="Heterogeneous nuclear ribonucleoprotein A2/B1"/>
    <property type="match status" value="1"/>
</dbReference>
<dbReference type="GO" id="GO:0000398">
    <property type="term" value="P:mRNA splicing, via spliceosome"/>
    <property type="evidence" value="ECO:0007669"/>
    <property type="project" value="TreeGrafter"/>
</dbReference>
<dbReference type="SUPFAM" id="SSF54928">
    <property type="entry name" value="RNA-binding domain, RBD"/>
    <property type="match status" value="2"/>
</dbReference>
<dbReference type="GO" id="GO:0003730">
    <property type="term" value="F:mRNA 3'-UTR binding"/>
    <property type="evidence" value="ECO:0007669"/>
    <property type="project" value="TreeGrafter"/>
</dbReference>
<dbReference type="AlphaFoldDB" id="A0A7R8X7I7"/>
<dbReference type="GO" id="GO:0071013">
    <property type="term" value="C:catalytic step 2 spliceosome"/>
    <property type="evidence" value="ECO:0007669"/>
    <property type="project" value="TreeGrafter"/>
</dbReference>
<dbReference type="GO" id="GO:0098687">
    <property type="term" value="C:chromosomal region"/>
    <property type="evidence" value="ECO:0007669"/>
    <property type="project" value="UniProtKB-ARBA"/>
</dbReference>
<keyword evidence="7" id="KW-1185">Reference proteome</keyword>
<reference evidence="6" key="1">
    <citation type="submission" date="2020-11" db="EMBL/GenBank/DDBJ databases">
        <authorList>
            <person name="Tran Van P."/>
        </authorList>
    </citation>
    <scope>NUCLEOTIDE SEQUENCE</scope>
</reference>
<feature type="compositionally biased region" description="Gly residues" evidence="4">
    <location>
        <begin position="206"/>
        <end position="215"/>
    </location>
</feature>
<dbReference type="Proteomes" id="UP000677054">
    <property type="component" value="Unassembled WGS sequence"/>
</dbReference>
<protein>
    <recommendedName>
        <fullName evidence="5">RRM domain-containing protein</fullName>
    </recommendedName>
</protein>
<feature type="domain" description="RRM" evidence="5">
    <location>
        <begin position="23"/>
        <end position="100"/>
    </location>
</feature>
<dbReference type="InterPro" id="IPR000504">
    <property type="entry name" value="RRM_dom"/>
</dbReference>
<evidence type="ECO:0000313" key="7">
    <source>
        <dbReference type="Proteomes" id="UP000677054"/>
    </source>
</evidence>
<dbReference type="PANTHER" id="PTHR48026">
    <property type="entry name" value="HOMOLOGOUS TO DROSOPHILA SQD (SQUID) PROTEIN"/>
    <property type="match status" value="1"/>
</dbReference>
<proteinExistence type="predicted"/>
<gene>
    <name evidence="6" type="ORF">DSTB1V02_LOCUS2010</name>
</gene>
<dbReference type="SMART" id="SM00360">
    <property type="entry name" value="RRM"/>
    <property type="match status" value="2"/>
</dbReference>
<dbReference type="PANTHER" id="PTHR48026:SF14">
    <property type="entry name" value="HETEROGENEOUS NUCLEAR RIBONUCLEOPROTEIN A1"/>
    <property type="match status" value="1"/>
</dbReference>
<dbReference type="InterPro" id="IPR012677">
    <property type="entry name" value="Nucleotide-bd_a/b_plait_sf"/>
</dbReference>
<evidence type="ECO:0000256" key="1">
    <source>
        <dbReference type="ARBA" id="ARBA00022737"/>
    </source>
</evidence>
<sequence length="324" mass="34730">MTGGKSEHYSEDDEKVSEPEHYRKIFIGGLDFKTTDDSLKQHFEKFGEIVDVVVMKDPQTRKSRGFGFVTYTHSSMVDAAQDARPHRVDGRTVETKRAVPRDDMGKPEANVTVKKVFVGGLKDDMDEESLKAHFAQYGAVTSVSIATEKETGNRRGFCFVEFDDYDAVDKVVQRRTEHYVNGKKIDVKKALSKQELASAPAKKPSGGRGGPGPWGGELISEEEIHGVQEVVVAAMAVEVVAAAAVAGEAVGVPGMVLAEAMEVGMEVDPGRAVVEAAAAVGAMVEEVAAHGVVEEVVDMVEVEAGEVDLVGLGVDTARIMVVAP</sequence>
<dbReference type="Pfam" id="PF00076">
    <property type="entry name" value="RRM_1"/>
    <property type="match status" value="2"/>
</dbReference>
<name>A0A7R8X7I7_9CRUS</name>
<evidence type="ECO:0000259" key="5">
    <source>
        <dbReference type="PROSITE" id="PS50102"/>
    </source>
</evidence>
<evidence type="ECO:0000256" key="3">
    <source>
        <dbReference type="PROSITE-ProRule" id="PRU00176"/>
    </source>
</evidence>
<dbReference type="CDD" id="cd12578">
    <property type="entry name" value="RRM1_hnRNPA_like"/>
    <property type="match status" value="1"/>
</dbReference>
<evidence type="ECO:0000256" key="4">
    <source>
        <dbReference type="SAM" id="MobiDB-lite"/>
    </source>
</evidence>
<evidence type="ECO:0000256" key="2">
    <source>
        <dbReference type="ARBA" id="ARBA00022884"/>
    </source>
</evidence>
<dbReference type="Gene3D" id="3.30.70.330">
    <property type="match status" value="2"/>
</dbReference>
<dbReference type="EMBL" id="LR899724">
    <property type="protein sequence ID" value="CAD7242035.1"/>
    <property type="molecule type" value="Genomic_DNA"/>
</dbReference>
<dbReference type="EMBL" id="CAJPEV010000207">
    <property type="protein sequence ID" value="CAG0882377.1"/>
    <property type="molecule type" value="Genomic_DNA"/>
</dbReference>
<dbReference type="PROSITE" id="PS50102">
    <property type="entry name" value="RRM"/>
    <property type="match status" value="2"/>
</dbReference>
<feature type="region of interest" description="Disordered" evidence="4">
    <location>
        <begin position="1"/>
        <end position="20"/>
    </location>
</feature>
<keyword evidence="1" id="KW-0677">Repeat</keyword>
<dbReference type="OrthoDB" id="1875751at2759"/>
<keyword evidence="2 3" id="KW-0694">RNA-binding</keyword>
<feature type="domain" description="RRM" evidence="5">
    <location>
        <begin position="114"/>
        <end position="192"/>
    </location>
</feature>
<accession>A0A7R8X7I7</accession>
<evidence type="ECO:0000313" key="6">
    <source>
        <dbReference type="EMBL" id="CAD7242035.1"/>
    </source>
</evidence>
<feature type="region of interest" description="Disordered" evidence="4">
    <location>
        <begin position="196"/>
        <end position="217"/>
    </location>
</feature>